<dbReference type="GO" id="GO:0002161">
    <property type="term" value="F:aminoacyl-tRNA deacylase activity"/>
    <property type="evidence" value="ECO:0007669"/>
    <property type="project" value="InterPro"/>
</dbReference>
<comment type="catalytic activity">
    <reaction evidence="10">
        <text>tRNA(Val) + L-valine + ATP = L-valyl-tRNA(Val) + AMP + diphosphate</text>
        <dbReference type="Rhea" id="RHEA:10704"/>
        <dbReference type="Rhea" id="RHEA-COMP:9672"/>
        <dbReference type="Rhea" id="RHEA-COMP:9708"/>
        <dbReference type="ChEBI" id="CHEBI:30616"/>
        <dbReference type="ChEBI" id="CHEBI:33019"/>
        <dbReference type="ChEBI" id="CHEBI:57762"/>
        <dbReference type="ChEBI" id="CHEBI:78442"/>
        <dbReference type="ChEBI" id="CHEBI:78537"/>
        <dbReference type="ChEBI" id="CHEBI:456215"/>
        <dbReference type="EC" id="6.1.1.9"/>
    </reaction>
</comment>
<name>A0A0W8FJF1_9ZZZZ</name>
<feature type="domain" description="Aminoacyl-tRNA synthetase class Ia" evidence="11">
    <location>
        <begin position="21"/>
        <end position="561"/>
    </location>
</feature>
<evidence type="ECO:0000256" key="8">
    <source>
        <dbReference type="ARBA" id="ARBA00023146"/>
    </source>
</evidence>
<dbReference type="InterPro" id="IPR013155">
    <property type="entry name" value="M/V/L/I-tRNA-synth_anticd-bd"/>
</dbReference>
<organism evidence="13">
    <name type="scientific">hydrocarbon metagenome</name>
    <dbReference type="NCBI Taxonomy" id="938273"/>
    <lineage>
        <taxon>unclassified sequences</taxon>
        <taxon>metagenomes</taxon>
        <taxon>ecological metagenomes</taxon>
    </lineage>
</organism>
<evidence type="ECO:0000259" key="11">
    <source>
        <dbReference type="Pfam" id="PF00133"/>
    </source>
</evidence>
<evidence type="ECO:0000256" key="4">
    <source>
        <dbReference type="ARBA" id="ARBA00022598"/>
    </source>
</evidence>
<dbReference type="EMBL" id="LNQE01001108">
    <property type="protein sequence ID" value="KUG21045.1"/>
    <property type="molecule type" value="Genomic_DNA"/>
</dbReference>
<dbReference type="InterPro" id="IPR014729">
    <property type="entry name" value="Rossmann-like_a/b/a_fold"/>
</dbReference>
<evidence type="ECO:0000256" key="2">
    <source>
        <dbReference type="ARBA" id="ARBA00013169"/>
    </source>
</evidence>
<dbReference type="CDD" id="cd00817">
    <property type="entry name" value="ValRS_core"/>
    <property type="match status" value="1"/>
</dbReference>
<protein>
    <recommendedName>
        <fullName evidence="2">valine--tRNA ligase</fullName>
        <ecNumber evidence="2">6.1.1.9</ecNumber>
    </recommendedName>
    <alternativeName>
        <fullName evidence="9">Valyl-tRNA synthetase</fullName>
    </alternativeName>
</protein>
<gene>
    <name evidence="13" type="ORF">ASZ90_009213</name>
</gene>
<dbReference type="CDD" id="cd07962">
    <property type="entry name" value="Anticodon_Ia_Val"/>
    <property type="match status" value="1"/>
</dbReference>
<comment type="caution">
    <text evidence="13">The sequence shown here is derived from an EMBL/GenBank/DDBJ whole genome shotgun (WGS) entry which is preliminary data.</text>
</comment>
<keyword evidence="6" id="KW-0067">ATP-binding</keyword>
<dbReference type="GO" id="GO:0005829">
    <property type="term" value="C:cytosol"/>
    <property type="evidence" value="ECO:0007669"/>
    <property type="project" value="TreeGrafter"/>
</dbReference>
<sequence>MSSSNQIPKHYNANEVEERWQGVWRDEDNYFDPRSKKPRFIIDTPPPYPTGNFHIGNALNWCYIDFIARYKRMRGFNVMFPEGWDCHGLPTEVKVEETYGITKNDVPRDEFRAMCRELTLKNIELMRATMRRLGFSIDWSNEYITMMPDYYRKTQISFLRMLKDGDIYQSEHPVNFCTRCETAIAFAEVAYAPRETTLNYFDLDGIEIATTRPELLAACVAVAVHPEDERYRALKGRKLKVPFFDHEVPVIQDRTVDPAFGSGAVMICTFGDKQDVLWWKQYGLDLRKAIDLQGRMTGIAGRYAGMPSTECRREILKDMEEAGLLIRQEKLEQRVGTCWRCKTPIEILSERQWFVRIHHDDIIDAARRIRWIPDHMRARLENWVEQMEWDWCISRQRIFATPIPVWFCGQCGRMILPAEEDLPIDPVLDRPSAPCPDCGSTDCVGEEDVLDTWMDSSISVLNVTGWDGSGVPALFPAQLRPQGHDIIRTWAFYTILRTVALVDSHPWDEILVNGMVLGEDGFKMSKSRSNIISPEEIVEQYGADALRQWGAGGASIGSDIMFNWNDIVAASRFQTKMWNIVRFVLQHIKHADLDDPAPASALADRWLLTRLSETVDEVTSAMEGYQFDRALKAIREFAWNVLADDYIELVKGRLYEGGAGRASACSALATTMDILCRMLAPIAPHFAEECYHHLQGSSVHLQAWPDFSFSDDSAIRQGDLLVGIVAELRRYKHDAGMALNAPLGTVTIYHAEAIDDAGDAGRALNAAVVWRTEAPQLEQVVSDTEFDMSVVGPAFRKQARAFMDAVRALPEEDLRNPPEKLVVDGEEVAVPEGAFAPRLSYRVAGREVEVLTVDDLVVTIERSA</sequence>
<dbReference type="InterPro" id="IPR033705">
    <property type="entry name" value="Anticodon_Ia_Val"/>
</dbReference>
<dbReference type="Gene3D" id="3.40.50.620">
    <property type="entry name" value="HUPs"/>
    <property type="match status" value="2"/>
</dbReference>
<evidence type="ECO:0000256" key="5">
    <source>
        <dbReference type="ARBA" id="ARBA00022741"/>
    </source>
</evidence>
<evidence type="ECO:0000259" key="12">
    <source>
        <dbReference type="Pfam" id="PF08264"/>
    </source>
</evidence>
<evidence type="ECO:0000256" key="6">
    <source>
        <dbReference type="ARBA" id="ARBA00022840"/>
    </source>
</evidence>
<evidence type="ECO:0000256" key="9">
    <source>
        <dbReference type="ARBA" id="ARBA00029936"/>
    </source>
</evidence>
<dbReference type="GO" id="GO:0004832">
    <property type="term" value="F:valine-tRNA ligase activity"/>
    <property type="evidence" value="ECO:0007669"/>
    <property type="project" value="UniProtKB-EC"/>
</dbReference>
<evidence type="ECO:0000256" key="1">
    <source>
        <dbReference type="ARBA" id="ARBA00004496"/>
    </source>
</evidence>
<keyword evidence="8 13" id="KW-0030">Aminoacyl-tRNA synthetase</keyword>
<dbReference type="InterPro" id="IPR002300">
    <property type="entry name" value="aa-tRNA-synth_Ia"/>
</dbReference>
<dbReference type="Pfam" id="PF08264">
    <property type="entry name" value="Anticodon_1"/>
    <property type="match status" value="1"/>
</dbReference>
<dbReference type="Gene3D" id="1.10.730.10">
    <property type="entry name" value="Isoleucyl-tRNA Synthetase, Domain 1"/>
    <property type="match status" value="1"/>
</dbReference>
<dbReference type="GO" id="GO:0005524">
    <property type="term" value="F:ATP binding"/>
    <property type="evidence" value="ECO:0007669"/>
    <property type="project" value="UniProtKB-KW"/>
</dbReference>
<dbReference type="PANTHER" id="PTHR11946">
    <property type="entry name" value="VALYL-TRNA SYNTHETASES"/>
    <property type="match status" value="1"/>
</dbReference>
<evidence type="ECO:0000256" key="7">
    <source>
        <dbReference type="ARBA" id="ARBA00022917"/>
    </source>
</evidence>
<dbReference type="InterPro" id="IPR022874">
    <property type="entry name" value="Valine-tRNA_ligase_type_2"/>
</dbReference>
<dbReference type="NCBIfam" id="TIGR00422">
    <property type="entry name" value="valS"/>
    <property type="match status" value="1"/>
</dbReference>
<accession>A0A0W8FJF1</accession>
<dbReference type="FunFam" id="3.40.50.620:FF:000192">
    <property type="entry name" value="Valine--tRNA ligase"/>
    <property type="match status" value="1"/>
</dbReference>
<evidence type="ECO:0000256" key="3">
    <source>
        <dbReference type="ARBA" id="ARBA00022490"/>
    </source>
</evidence>
<evidence type="ECO:0000256" key="10">
    <source>
        <dbReference type="ARBA" id="ARBA00047552"/>
    </source>
</evidence>
<comment type="subcellular location">
    <subcellularLocation>
        <location evidence="1">Cytoplasm</location>
    </subcellularLocation>
</comment>
<dbReference type="EC" id="6.1.1.9" evidence="2"/>
<dbReference type="SUPFAM" id="SSF47323">
    <property type="entry name" value="Anticodon-binding domain of a subclass of class I aminoacyl-tRNA synthetases"/>
    <property type="match status" value="1"/>
</dbReference>
<proteinExistence type="inferred from homology"/>
<feature type="domain" description="Methionyl/Valyl/Leucyl/Isoleucyl-tRNA synthetase anticodon-binding" evidence="12">
    <location>
        <begin position="604"/>
        <end position="743"/>
    </location>
</feature>
<dbReference type="HAMAP" id="MF_02005">
    <property type="entry name" value="Val_tRNA_synth_type2"/>
    <property type="match status" value="1"/>
</dbReference>
<dbReference type="SUPFAM" id="SSF50677">
    <property type="entry name" value="ValRS/IleRS/LeuRS editing domain"/>
    <property type="match status" value="1"/>
</dbReference>
<dbReference type="NCBIfam" id="NF009687">
    <property type="entry name" value="PRK13208.1"/>
    <property type="match status" value="1"/>
</dbReference>
<keyword evidence="4 13" id="KW-0436">Ligase</keyword>
<dbReference type="InterPro" id="IPR002303">
    <property type="entry name" value="Valyl-tRNA_ligase"/>
</dbReference>
<reference evidence="13" key="1">
    <citation type="journal article" date="2015" name="Proc. Natl. Acad. Sci. U.S.A.">
        <title>Networks of energetic and metabolic interactions define dynamics in microbial communities.</title>
        <authorList>
            <person name="Embree M."/>
            <person name="Liu J.K."/>
            <person name="Al-Bassam M.M."/>
            <person name="Zengler K."/>
        </authorList>
    </citation>
    <scope>NUCLEOTIDE SEQUENCE</scope>
</reference>
<keyword evidence="5" id="KW-0547">Nucleotide-binding</keyword>
<dbReference type="SUPFAM" id="SSF52374">
    <property type="entry name" value="Nucleotidylyl transferase"/>
    <property type="match status" value="1"/>
</dbReference>
<dbReference type="InterPro" id="IPR009080">
    <property type="entry name" value="tRNAsynth_Ia_anticodon-bd"/>
</dbReference>
<keyword evidence="3" id="KW-0963">Cytoplasm</keyword>
<dbReference type="InterPro" id="IPR009008">
    <property type="entry name" value="Val/Leu/Ile-tRNA-synth_edit"/>
</dbReference>
<dbReference type="GO" id="GO:0006438">
    <property type="term" value="P:valyl-tRNA aminoacylation"/>
    <property type="evidence" value="ECO:0007669"/>
    <property type="project" value="InterPro"/>
</dbReference>
<dbReference type="PRINTS" id="PR00986">
    <property type="entry name" value="TRNASYNTHVAL"/>
</dbReference>
<dbReference type="AlphaFoldDB" id="A0A0W8FJF1"/>
<evidence type="ECO:0000313" key="13">
    <source>
        <dbReference type="EMBL" id="KUG21045.1"/>
    </source>
</evidence>
<keyword evidence="7" id="KW-0648">Protein biosynthesis</keyword>
<dbReference type="PROSITE" id="PS00178">
    <property type="entry name" value="AA_TRNA_LIGASE_I"/>
    <property type="match status" value="1"/>
</dbReference>
<dbReference type="InterPro" id="IPR001412">
    <property type="entry name" value="aa-tRNA-synth_I_CS"/>
</dbReference>
<dbReference type="Pfam" id="PF00133">
    <property type="entry name" value="tRNA-synt_1"/>
    <property type="match status" value="1"/>
</dbReference>
<dbReference type="PANTHER" id="PTHR11946:SF93">
    <property type="entry name" value="VALINE--TRNA LIGASE, CHLOROPLASTIC_MITOCHONDRIAL 2"/>
    <property type="match status" value="1"/>
</dbReference>